<dbReference type="GO" id="GO:0032259">
    <property type="term" value="P:methylation"/>
    <property type="evidence" value="ECO:0007669"/>
    <property type="project" value="UniProtKB-KW"/>
</dbReference>
<keyword evidence="2 7" id="KW-0489">Methyltransferase</keyword>
<dbReference type="PANTHER" id="PTHR44942:SF4">
    <property type="entry name" value="METHYLTRANSFERASE TYPE 11 DOMAIN-CONTAINING PROTEIN"/>
    <property type="match status" value="1"/>
</dbReference>
<dbReference type="SUPFAM" id="SSF53335">
    <property type="entry name" value="S-adenosyl-L-methionine-dependent methyltransferases"/>
    <property type="match status" value="1"/>
</dbReference>
<evidence type="ECO:0000313" key="7">
    <source>
        <dbReference type="EMBL" id="CQD22756.1"/>
    </source>
</evidence>
<keyword evidence="3" id="KW-0808">Transferase</keyword>
<gene>
    <name evidence="7" type="ORF">BN970_05407</name>
</gene>
<proteinExistence type="inferred from homology"/>
<evidence type="ECO:0000256" key="1">
    <source>
        <dbReference type="ARBA" id="ARBA00008361"/>
    </source>
</evidence>
<accession>A0A0U1DU43</accession>
<dbReference type="InterPro" id="IPR051052">
    <property type="entry name" value="Diverse_substrate_MTase"/>
</dbReference>
<keyword evidence="5" id="KW-1133">Transmembrane helix</keyword>
<dbReference type="InterPro" id="IPR029063">
    <property type="entry name" value="SAM-dependent_MTases_sf"/>
</dbReference>
<dbReference type="CDD" id="cd02440">
    <property type="entry name" value="AdoMet_MTases"/>
    <property type="match status" value="1"/>
</dbReference>
<evidence type="ECO:0000256" key="2">
    <source>
        <dbReference type="ARBA" id="ARBA00022603"/>
    </source>
</evidence>
<organism evidence="7 8">
    <name type="scientific">Mycolicibacterium conceptionense</name>
    <dbReference type="NCBI Taxonomy" id="451644"/>
    <lineage>
        <taxon>Bacteria</taxon>
        <taxon>Bacillati</taxon>
        <taxon>Actinomycetota</taxon>
        <taxon>Actinomycetes</taxon>
        <taxon>Mycobacteriales</taxon>
        <taxon>Mycobacteriaceae</taxon>
        <taxon>Mycolicibacterium</taxon>
    </lineage>
</organism>
<dbReference type="Proteomes" id="UP000182227">
    <property type="component" value="Unassembled WGS sequence"/>
</dbReference>
<dbReference type="EMBL" id="CTEF01000005">
    <property type="protein sequence ID" value="CQD22756.1"/>
    <property type="molecule type" value="Genomic_DNA"/>
</dbReference>
<keyword evidence="7" id="KW-0830">Ubiquinone</keyword>
<dbReference type="PANTHER" id="PTHR44942">
    <property type="entry name" value="METHYLTRANSF_11 DOMAIN-CONTAINING PROTEIN"/>
    <property type="match status" value="1"/>
</dbReference>
<evidence type="ECO:0000256" key="4">
    <source>
        <dbReference type="SAM" id="MobiDB-lite"/>
    </source>
</evidence>
<sequence>MSAARAINHHADHPGFAGVTGVLCGLVFLLVGRAKARMAADIAQLGPDDHVVDVGCGPGTAARIAARRGARATGVDPSSTMLRIARLVTPKRTPITWAEGTAESLPVADGSATVLWALATVHHWQDVEAAVAEARRVLTAGGRLIAIERQSPEEATGLAATLDPATGRGVRRVVPRRRIRRSFCGRTRQRQGSCLGGRRHATVARGSRACAQCRRRAVCRGADTHARGAARRSRAPANVPRMRAGRRRSAATP</sequence>
<comment type="similarity">
    <text evidence="1">Belongs to the methyltransferase superfamily.</text>
</comment>
<protein>
    <submittedName>
        <fullName evidence="7">Methylase involved in ubiquinone/menaquinone biosynthesis</fullName>
    </submittedName>
</protein>
<dbReference type="GO" id="GO:0008757">
    <property type="term" value="F:S-adenosylmethionine-dependent methyltransferase activity"/>
    <property type="evidence" value="ECO:0007669"/>
    <property type="project" value="InterPro"/>
</dbReference>
<keyword evidence="5" id="KW-0812">Transmembrane</keyword>
<dbReference type="InterPro" id="IPR013216">
    <property type="entry name" value="Methyltransf_11"/>
</dbReference>
<evidence type="ECO:0000256" key="5">
    <source>
        <dbReference type="SAM" id="Phobius"/>
    </source>
</evidence>
<feature type="region of interest" description="Disordered" evidence="4">
    <location>
        <begin position="221"/>
        <end position="253"/>
    </location>
</feature>
<name>A0A0U1DU43_9MYCO</name>
<evidence type="ECO:0000313" key="8">
    <source>
        <dbReference type="Proteomes" id="UP000182227"/>
    </source>
</evidence>
<reference evidence="7 8" key="1">
    <citation type="submission" date="2015-03" db="EMBL/GenBank/DDBJ databases">
        <authorList>
            <person name="Murphy D."/>
        </authorList>
    </citation>
    <scope>NUCLEOTIDE SEQUENCE [LARGE SCALE GENOMIC DNA]</scope>
    <source>
        <strain evidence="7 8">D16</strain>
    </source>
</reference>
<feature type="domain" description="Methyltransferase type 11" evidence="6">
    <location>
        <begin position="52"/>
        <end position="145"/>
    </location>
</feature>
<evidence type="ECO:0000259" key="6">
    <source>
        <dbReference type="Pfam" id="PF08241"/>
    </source>
</evidence>
<dbReference type="AlphaFoldDB" id="A0A0U1DU43"/>
<evidence type="ECO:0000256" key="3">
    <source>
        <dbReference type="ARBA" id="ARBA00022679"/>
    </source>
</evidence>
<feature type="compositionally biased region" description="Basic residues" evidence="4">
    <location>
        <begin position="243"/>
        <end position="253"/>
    </location>
</feature>
<dbReference type="Pfam" id="PF08241">
    <property type="entry name" value="Methyltransf_11"/>
    <property type="match status" value="1"/>
</dbReference>
<keyword evidence="5" id="KW-0472">Membrane</keyword>
<feature type="transmembrane region" description="Helical" evidence="5">
    <location>
        <begin position="15"/>
        <end position="32"/>
    </location>
</feature>
<dbReference type="Gene3D" id="3.40.50.150">
    <property type="entry name" value="Vaccinia Virus protein VP39"/>
    <property type="match status" value="1"/>
</dbReference>